<dbReference type="CDD" id="cd08000">
    <property type="entry name" value="NGN"/>
    <property type="match status" value="1"/>
</dbReference>
<dbReference type="InterPro" id="IPR043425">
    <property type="entry name" value="NusG-like"/>
</dbReference>
<evidence type="ECO:0000313" key="5">
    <source>
        <dbReference type="EMBL" id="MBB4120713.1"/>
    </source>
</evidence>
<dbReference type="InterPro" id="IPR014722">
    <property type="entry name" value="Rib_uL2_dom2"/>
</dbReference>
<evidence type="ECO:0000259" key="4">
    <source>
        <dbReference type="SMART" id="SM00738"/>
    </source>
</evidence>
<dbReference type="AlphaFoldDB" id="A0A7W6KIU0"/>
<dbReference type="InterPro" id="IPR006645">
    <property type="entry name" value="NGN-like_dom"/>
</dbReference>
<dbReference type="EMBL" id="JACIDZ010000001">
    <property type="protein sequence ID" value="MBB4120713.1"/>
    <property type="molecule type" value="Genomic_DNA"/>
</dbReference>
<name>A0A7W6KIU0_9HYPH</name>
<dbReference type="Proteomes" id="UP000530571">
    <property type="component" value="Unassembled WGS sequence"/>
</dbReference>
<dbReference type="InterPro" id="IPR008991">
    <property type="entry name" value="Translation_prot_SH3-like_sf"/>
</dbReference>
<dbReference type="PANTHER" id="PTHR30265">
    <property type="entry name" value="RHO-INTERACTING TRANSCRIPTION TERMINATION FACTOR NUSG"/>
    <property type="match status" value="1"/>
</dbReference>
<keyword evidence="6" id="KW-1185">Reference proteome</keyword>
<dbReference type="PANTHER" id="PTHR30265:SF4">
    <property type="entry name" value="KOW MOTIF FAMILY PROTEIN, EXPRESSED"/>
    <property type="match status" value="1"/>
</dbReference>
<sequence>MIRLSGRSALADEAAKEAPWYVLQVMTGREQAVCDALTECGAEALSPTRKGPKRRRRHKVLPPQDIPLMAGYVLVRFAMSETAVSALLGFEHVRGMLGGWLSPFALENDRVVRIMQKAGDGRFDWERVPKIVVVAGERVRIGEGMFAGLEADVVTPNNRGKGDVVVEVDMFGQKTPVNLPLAILEKL</sequence>
<dbReference type="GO" id="GO:0006354">
    <property type="term" value="P:DNA-templated transcription elongation"/>
    <property type="evidence" value="ECO:0007669"/>
    <property type="project" value="InterPro"/>
</dbReference>
<dbReference type="CDD" id="cd06091">
    <property type="entry name" value="KOW_NusG"/>
    <property type="match status" value="1"/>
</dbReference>
<dbReference type="SMART" id="SM00738">
    <property type="entry name" value="NGN"/>
    <property type="match status" value="1"/>
</dbReference>
<dbReference type="GO" id="GO:0031564">
    <property type="term" value="P:transcription antitermination"/>
    <property type="evidence" value="ECO:0007669"/>
    <property type="project" value="UniProtKB-KW"/>
</dbReference>
<gene>
    <name evidence="5" type="ORF">GGR30_000608</name>
</gene>
<dbReference type="SUPFAM" id="SSF82679">
    <property type="entry name" value="N-utilization substance G protein NusG, N-terminal domain"/>
    <property type="match status" value="1"/>
</dbReference>
<reference evidence="5 6" key="1">
    <citation type="submission" date="2020-08" db="EMBL/GenBank/DDBJ databases">
        <title>Genomic Encyclopedia of Type Strains, Phase IV (KMG-IV): sequencing the most valuable type-strain genomes for metagenomic binning, comparative biology and taxonomic classification.</title>
        <authorList>
            <person name="Goeker M."/>
        </authorList>
    </citation>
    <scope>NUCLEOTIDE SEQUENCE [LARGE SCALE GENOMIC DNA]</scope>
    <source>
        <strain evidence="5 6">DSM 28101</strain>
    </source>
</reference>
<dbReference type="Gene3D" id="3.30.70.940">
    <property type="entry name" value="NusG, N-terminal domain"/>
    <property type="match status" value="1"/>
</dbReference>
<protein>
    <submittedName>
        <fullName evidence="5">Transcriptional antiterminator NusG</fullName>
    </submittedName>
</protein>
<proteinExistence type="predicted"/>
<organism evidence="5 6">
    <name type="scientific">Martelella radicis</name>
    <dbReference type="NCBI Taxonomy" id="1397476"/>
    <lineage>
        <taxon>Bacteria</taxon>
        <taxon>Pseudomonadati</taxon>
        <taxon>Pseudomonadota</taxon>
        <taxon>Alphaproteobacteria</taxon>
        <taxon>Hyphomicrobiales</taxon>
        <taxon>Aurantimonadaceae</taxon>
        <taxon>Martelella</taxon>
    </lineage>
</organism>
<evidence type="ECO:0000313" key="6">
    <source>
        <dbReference type="Proteomes" id="UP000530571"/>
    </source>
</evidence>
<dbReference type="Pfam" id="PF02357">
    <property type="entry name" value="NusG"/>
    <property type="match status" value="1"/>
</dbReference>
<dbReference type="RefSeq" id="WP_183482406.1">
    <property type="nucleotide sequence ID" value="NZ_JACIDZ010000001.1"/>
</dbReference>
<keyword evidence="3" id="KW-0804">Transcription</keyword>
<evidence type="ECO:0000256" key="1">
    <source>
        <dbReference type="ARBA" id="ARBA00022814"/>
    </source>
</evidence>
<dbReference type="SUPFAM" id="SSF50104">
    <property type="entry name" value="Translation proteins SH3-like domain"/>
    <property type="match status" value="1"/>
</dbReference>
<comment type="caution">
    <text evidence="5">The sequence shown here is derived from an EMBL/GenBank/DDBJ whole genome shotgun (WGS) entry which is preliminary data.</text>
</comment>
<keyword evidence="2" id="KW-0805">Transcription regulation</keyword>
<dbReference type="Gene3D" id="2.30.30.30">
    <property type="match status" value="1"/>
</dbReference>
<feature type="domain" description="NusG-like N-terminal" evidence="4">
    <location>
        <begin position="17"/>
        <end position="118"/>
    </location>
</feature>
<dbReference type="InterPro" id="IPR036735">
    <property type="entry name" value="NGN_dom_sf"/>
</dbReference>
<evidence type="ECO:0000256" key="3">
    <source>
        <dbReference type="ARBA" id="ARBA00023163"/>
    </source>
</evidence>
<keyword evidence="1" id="KW-0889">Transcription antitermination</keyword>
<evidence type="ECO:0000256" key="2">
    <source>
        <dbReference type="ARBA" id="ARBA00023015"/>
    </source>
</evidence>
<accession>A0A7W6KIU0</accession>